<dbReference type="EMBL" id="JAFNEN010000316">
    <property type="protein sequence ID" value="KAG8186010.1"/>
    <property type="molecule type" value="Genomic_DNA"/>
</dbReference>
<feature type="chain" id="PRO_5044023362" evidence="1">
    <location>
        <begin position="41"/>
        <end position="160"/>
    </location>
</feature>
<keyword evidence="3" id="KW-1185">Reference proteome</keyword>
<gene>
    <name evidence="2" type="ORF">JTE90_004432</name>
</gene>
<keyword evidence="1" id="KW-0732">Signal</keyword>
<evidence type="ECO:0000313" key="2">
    <source>
        <dbReference type="EMBL" id="KAG8186010.1"/>
    </source>
</evidence>
<protein>
    <submittedName>
        <fullName evidence="2">Uncharacterized protein</fullName>
    </submittedName>
</protein>
<proteinExistence type="predicted"/>
<organism evidence="2 3">
    <name type="scientific">Oedothorax gibbosus</name>
    <dbReference type="NCBI Taxonomy" id="931172"/>
    <lineage>
        <taxon>Eukaryota</taxon>
        <taxon>Metazoa</taxon>
        <taxon>Ecdysozoa</taxon>
        <taxon>Arthropoda</taxon>
        <taxon>Chelicerata</taxon>
        <taxon>Arachnida</taxon>
        <taxon>Araneae</taxon>
        <taxon>Araneomorphae</taxon>
        <taxon>Entelegynae</taxon>
        <taxon>Araneoidea</taxon>
        <taxon>Linyphiidae</taxon>
        <taxon>Erigoninae</taxon>
        <taxon>Oedothorax</taxon>
    </lineage>
</organism>
<feature type="signal peptide" evidence="1">
    <location>
        <begin position="1"/>
        <end position="40"/>
    </location>
</feature>
<reference evidence="2 3" key="1">
    <citation type="journal article" date="2022" name="Nat. Ecol. Evol.">
        <title>A masculinizing supergene underlies an exaggerated male reproductive morph in a spider.</title>
        <authorList>
            <person name="Hendrickx F."/>
            <person name="De Corte Z."/>
            <person name="Sonet G."/>
            <person name="Van Belleghem S.M."/>
            <person name="Kostlbacher S."/>
            <person name="Vangestel C."/>
        </authorList>
    </citation>
    <scope>NUCLEOTIDE SEQUENCE [LARGE SCALE GENOMIC DNA]</scope>
    <source>
        <strain evidence="2">W744_W776</strain>
    </source>
</reference>
<comment type="caution">
    <text evidence="2">The sequence shown here is derived from an EMBL/GenBank/DDBJ whole genome shotgun (WGS) entry which is preliminary data.</text>
</comment>
<dbReference type="Proteomes" id="UP000827092">
    <property type="component" value="Unassembled WGS sequence"/>
</dbReference>
<evidence type="ECO:0000313" key="3">
    <source>
        <dbReference type="Proteomes" id="UP000827092"/>
    </source>
</evidence>
<evidence type="ECO:0000256" key="1">
    <source>
        <dbReference type="SAM" id="SignalP"/>
    </source>
</evidence>
<name>A0AAV6UPA3_9ARAC</name>
<sequence length="160" mass="19157">MKRHLHTKICKKTARMRTLVWHWILLLQLFITTLLPPTQGFETVITEQEVSSLGPRKLIVQILTEPESLIRIFEGLDLSFQMLRHIGRTGPALIRLPFDKEFLSNHYDHVGLDHRKRPFYARMPTMFPHEAPRYIRMPTKDGYYRRQGIFRKRPQLPMFY</sequence>
<accession>A0AAV6UPA3</accession>
<dbReference type="AlphaFoldDB" id="A0AAV6UPA3"/>